<dbReference type="EMBL" id="CP123759">
    <property type="protein sequence ID" value="WGO84086.1"/>
    <property type="molecule type" value="Genomic_DNA"/>
</dbReference>
<evidence type="ECO:0008006" key="4">
    <source>
        <dbReference type="Google" id="ProtNLM"/>
    </source>
</evidence>
<evidence type="ECO:0000313" key="2">
    <source>
        <dbReference type="EMBL" id="WGO84086.1"/>
    </source>
</evidence>
<proteinExistence type="predicted"/>
<evidence type="ECO:0000256" key="1">
    <source>
        <dbReference type="SAM" id="SignalP"/>
    </source>
</evidence>
<feature type="chain" id="PRO_5046998773" description="Acyl-coenzyme A:6-aminopenicillanic acid acyl-transferase" evidence="1">
    <location>
        <begin position="28"/>
        <end position="422"/>
    </location>
</feature>
<protein>
    <recommendedName>
        <fullName evidence="4">Acyl-coenzyme A:6-aminopenicillanic acid acyl-transferase</fullName>
    </recommendedName>
</protein>
<organism evidence="2 3">
    <name type="scientific">Arsenophonus apicola</name>
    <dbReference type="NCBI Taxonomy" id="2879119"/>
    <lineage>
        <taxon>Bacteria</taxon>
        <taxon>Pseudomonadati</taxon>
        <taxon>Pseudomonadota</taxon>
        <taxon>Gammaproteobacteria</taxon>
        <taxon>Enterobacterales</taxon>
        <taxon>Morganellaceae</taxon>
        <taxon>Arsenophonus</taxon>
    </lineage>
</organism>
<dbReference type="Gene3D" id="3.60.60.10">
    <property type="entry name" value="Penicillin V Acylase, Chain A"/>
    <property type="match status" value="1"/>
</dbReference>
<reference evidence="2 3" key="1">
    <citation type="submission" date="2023-04" db="EMBL/GenBank/DDBJ databases">
        <title>Genome dynamics across the evolutionary transition to endosymbiosis.</title>
        <authorList>
            <person name="Siozios S."/>
            <person name="Nadal-Jimenez P."/>
            <person name="Azagi T."/>
            <person name="Sprong H."/>
            <person name="Frost C.L."/>
            <person name="Parratt S.R."/>
            <person name="Taylor G."/>
            <person name="Brettell L."/>
            <person name="Lew K.C."/>
            <person name="Croft L."/>
            <person name="King K.C."/>
            <person name="Brockhurst M.A."/>
            <person name="Hypsa V."/>
            <person name="Novakova E."/>
            <person name="Darby A.C."/>
            <person name="Hurst G.D.D."/>
        </authorList>
    </citation>
    <scope>NUCLEOTIDE SEQUENCE [LARGE SCALE GENOMIC DNA]</scope>
    <source>
        <strain evidence="3">aApi_AU</strain>
    </source>
</reference>
<keyword evidence="1" id="KW-0732">Signal</keyword>
<evidence type="ECO:0000313" key="3">
    <source>
        <dbReference type="Proteomes" id="UP001231859"/>
    </source>
</evidence>
<gene>
    <name evidence="2" type="ORF">QG404_04070</name>
</gene>
<feature type="signal peptide" evidence="1">
    <location>
        <begin position="1"/>
        <end position="27"/>
    </location>
</feature>
<name>A0ABY8P537_9GAMM</name>
<keyword evidence="3" id="KW-1185">Reference proteome</keyword>
<dbReference type="Proteomes" id="UP001231859">
    <property type="component" value="Chromosome"/>
</dbReference>
<dbReference type="RefSeq" id="WP_280939116.1">
    <property type="nucleotide sequence ID" value="NZ_CP123759.1"/>
</dbReference>
<sequence>MKKNNMKKVIYLATIISILLNAEFALANDNIVKAFNGAEFHLTGNYYHANTTDIIQKKTPVLSFEGLSKEGGKQIVNGYKQVFKSDVIGDYIKLQLGLVKKQILENDQRTILKNIDVIKKQFPELISFWQGLAAATNHTLDEIYLVAWAEEGLFAKEIQTETDNALKKMAELKKNSSACTAIGWSNGILGQTQDMNVAYSGWGAIWQSPDLIVHAPTPFFTSIVMGKKLATTTNIIEGLRQGSGKNGVPISAVIMAIVAKNDDVYKIPAIFTDLKTNGAYSPSFVDLNNQIITIEITDKGNKVIDGTQKGYIVHTNHPIGEEKWMVQKYAQGNWRLFDNLSANTLWRLNTAKLRAIYSPEKSIDALKDLFRSKPVLMQGYKGNAFVTTNAIIHDLKAGCTYGTTWSPKLQEFTKVCFEANSK</sequence>
<accession>A0ABY8P537</accession>